<dbReference type="AlphaFoldDB" id="A0A0Q9W6S8"/>
<reference evidence="3 4" key="1">
    <citation type="journal article" date="2007" name="Nature">
        <title>Evolution of genes and genomes on the Drosophila phylogeny.</title>
        <authorList>
            <consortium name="Drosophila 12 Genomes Consortium"/>
            <person name="Clark A.G."/>
            <person name="Eisen M.B."/>
            <person name="Smith D.R."/>
            <person name="Bergman C.M."/>
            <person name="Oliver B."/>
            <person name="Markow T.A."/>
            <person name="Kaufman T.C."/>
            <person name="Kellis M."/>
            <person name="Gelbart W."/>
            <person name="Iyer V.N."/>
            <person name="Pollard D.A."/>
            <person name="Sackton T.B."/>
            <person name="Larracuente A.M."/>
            <person name="Singh N.D."/>
            <person name="Abad J.P."/>
            <person name="Abt D.N."/>
            <person name="Adryan B."/>
            <person name="Aguade M."/>
            <person name="Akashi H."/>
            <person name="Anderson W.W."/>
            <person name="Aquadro C.F."/>
            <person name="Ardell D.H."/>
            <person name="Arguello R."/>
            <person name="Artieri C.G."/>
            <person name="Barbash D.A."/>
            <person name="Barker D."/>
            <person name="Barsanti P."/>
            <person name="Batterham P."/>
            <person name="Batzoglou S."/>
            <person name="Begun D."/>
            <person name="Bhutkar A."/>
            <person name="Blanco E."/>
            <person name="Bosak S.A."/>
            <person name="Bradley R.K."/>
            <person name="Brand A.D."/>
            <person name="Brent M.R."/>
            <person name="Brooks A.N."/>
            <person name="Brown R.H."/>
            <person name="Butlin R.K."/>
            <person name="Caggese C."/>
            <person name="Calvi B.R."/>
            <person name="Bernardo de Carvalho A."/>
            <person name="Caspi A."/>
            <person name="Castrezana S."/>
            <person name="Celniker S.E."/>
            <person name="Chang J.L."/>
            <person name="Chapple C."/>
            <person name="Chatterji S."/>
            <person name="Chinwalla A."/>
            <person name="Civetta A."/>
            <person name="Clifton S.W."/>
            <person name="Comeron J.M."/>
            <person name="Costello J.C."/>
            <person name="Coyne J.A."/>
            <person name="Daub J."/>
            <person name="David R.G."/>
            <person name="Delcher A.L."/>
            <person name="Delehaunty K."/>
            <person name="Do C.B."/>
            <person name="Ebling H."/>
            <person name="Edwards K."/>
            <person name="Eickbush T."/>
            <person name="Evans J.D."/>
            <person name="Filipski A."/>
            <person name="Findeiss S."/>
            <person name="Freyhult E."/>
            <person name="Fulton L."/>
            <person name="Fulton R."/>
            <person name="Garcia A.C."/>
            <person name="Gardiner A."/>
            <person name="Garfield D.A."/>
            <person name="Garvin B.E."/>
            <person name="Gibson G."/>
            <person name="Gilbert D."/>
            <person name="Gnerre S."/>
            <person name="Godfrey J."/>
            <person name="Good R."/>
            <person name="Gotea V."/>
            <person name="Gravely B."/>
            <person name="Greenberg A.J."/>
            <person name="Griffiths-Jones S."/>
            <person name="Gross S."/>
            <person name="Guigo R."/>
            <person name="Gustafson E.A."/>
            <person name="Haerty W."/>
            <person name="Hahn M.W."/>
            <person name="Halligan D.L."/>
            <person name="Halpern A.L."/>
            <person name="Halter G.M."/>
            <person name="Han M.V."/>
            <person name="Heger A."/>
            <person name="Hillier L."/>
            <person name="Hinrichs A.S."/>
            <person name="Holmes I."/>
            <person name="Hoskins R.A."/>
            <person name="Hubisz M.J."/>
            <person name="Hultmark D."/>
            <person name="Huntley M.A."/>
            <person name="Jaffe D.B."/>
            <person name="Jagadeeshan S."/>
            <person name="Jeck W.R."/>
            <person name="Johnson J."/>
            <person name="Jones C.D."/>
            <person name="Jordan W.C."/>
            <person name="Karpen G.H."/>
            <person name="Kataoka E."/>
            <person name="Keightley P.D."/>
            <person name="Kheradpour P."/>
            <person name="Kirkness E.F."/>
            <person name="Koerich L.B."/>
            <person name="Kristiansen K."/>
            <person name="Kudrna D."/>
            <person name="Kulathinal R.J."/>
            <person name="Kumar S."/>
            <person name="Kwok R."/>
            <person name="Lander E."/>
            <person name="Langley C.H."/>
            <person name="Lapoint R."/>
            <person name="Lazzaro B.P."/>
            <person name="Lee S.J."/>
            <person name="Levesque L."/>
            <person name="Li R."/>
            <person name="Lin C.F."/>
            <person name="Lin M.F."/>
            <person name="Lindblad-Toh K."/>
            <person name="Llopart A."/>
            <person name="Long M."/>
            <person name="Low L."/>
            <person name="Lozovsky E."/>
            <person name="Lu J."/>
            <person name="Luo M."/>
            <person name="Machado C.A."/>
            <person name="Makalowski W."/>
            <person name="Marzo M."/>
            <person name="Matsuda M."/>
            <person name="Matzkin L."/>
            <person name="McAllister B."/>
            <person name="McBride C.S."/>
            <person name="McKernan B."/>
            <person name="McKernan K."/>
            <person name="Mendez-Lago M."/>
            <person name="Minx P."/>
            <person name="Mollenhauer M.U."/>
            <person name="Montooth K."/>
            <person name="Mount S.M."/>
            <person name="Mu X."/>
            <person name="Myers E."/>
            <person name="Negre B."/>
            <person name="Newfeld S."/>
            <person name="Nielsen R."/>
            <person name="Noor M.A."/>
            <person name="O'Grady P."/>
            <person name="Pachter L."/>
            <person name="Papaceit M."/>
            <person name="Parisi M.J."/>
            <person name="Parisi M."/>
            <person name="Parts L."/>
            <person name="Pedersen J.S."/>
            <person name="Pesole G."/>
            <person name="Phillippy A.M."/>
            <person name="Ponting C.P."/>
            <person name="Pop M."/>
            <person name="Porcelli D."/>
            <person name="Powell J.R."/>
            <person name="Prohaska S."/>
            <person name="Pruitt K."/>
            <person name="Puig M."/>
            <person name="Quesneville H."/>
            <person name="Ram K.R."/>
            <person name="Rand D."/>
            <person name="Rasmussen M.D."/>
            <person name="Reed L.K."/>
            <person name="Reenan R."/>
            <person name="Reily A."/>
            <person name="Remington K.A."/>
            <person name="Rieger T.T."/>
            <person name="Ritchie M.G."/>
            <person name="Robin C."/>
            <person name="Rogers Y.H."/>
            <person name="Rohde C."/>
            <person name="Rozas J."/>
            <person name="Rubenfield M.J."/>
            <person name="Ruiz A."/>
            <person name="Russo S."/>
            <person name="Salzberg S.L."/>
            <person name="Sanchez-Gracia A."/>
            <person name="Saranga D.J."/>
            <person name="Sato H."/>
            <person name="Schaeffer S.W."/>
            <person name="Schatz M.C."/>
            <person name="Schlenke T."/>
            <person name="Schwartz R."/>
            <person name="Segarra C."/>
            <person name="Singh R.S."/>
            <person name="Sirot L."/>
            <person name="Sirota M."/>
            <person name="Sisneros N.B."/>
            <person name="Smith C.D."/>
            <person name="Smith T.F."/>
            <person name="Spieth J."/>
            <person name="Stage D.E."/>
            <person name="Stark A."/>
            <person name="Stephan W."/>
            <person name="Strausberg R.L."/>
            <person name="Strempel S."/>
            <person name="Sturgill D."/>
            <person name="Sutton G."/>
            <person name="Sutton G.G."/>
            <person name="Tao W."/>
            <person name="Teichmann S."/>
            <person name="Tobari Y.N."/>
            <person name="Tomimura Y."/>
            <person name="Tsolas J.M."/>
            <person name="Valente V.L."/>
            <person name="Venter E."/>
            <person name="Venter J.C."/>
            <person name="Vicario S."/>
            <person name="Vieira F.G."/>
            <person name="Vilella A.J."/>
            <person name="Villasante A."/>
            <person name="Walenz B."/>
            <person name="Wang J."/>
            <person name="Wasserman M."/>
            <person name="Watts T."/>
            <person name="Wilson D."/>
            <person name="Wilson R.K."/>
            <person name="Wing R.A."/>
            <person name="Wolfner M.F."/>
            <person name="Wong A."/>
            <person name="Wong G.K."/>
            <person name="Wu C.I."/>
            <person name="Wu G."/>
            <person name="Yamamoto D."/>
            <person name="Yang H.P."/>
            <person name="Yang S.P."/>
            <person name="Yorke J.A."/>
            <person name="Yoshida K."/>
            <person name="Zdobnov E."/>
            <person name="Zhang P."/>
            <person name="Zhang Y."/>
            <person name="Zimin A.V."/>
            <person name="Baldwin J."/>
            <person name="Abdouelleil A."/>
            <person name="Abdulkadir J."/>
            <person name="Abebe A."/>
            <person name="Abera B."/>
            <person name="Abreu J."/>
            <person name="Acer S.C."/>
            <person name="Aftuck L."/>
            <person name="Alexander A."/>
            <person name="An P."/>
            <person name="Anderson E."/>
            <person name="Anderson S."/>
            <person name="Arachi H."/>
            <person name="Azer M."/>
            <person name="Bachantsang P."/>
            <person name="Barry A."/>
            <person name="Bayul T."/>
            <person name="Berlin A."/>
            <person name="Bessette D."/>
            <person name="Bloom T."/>
            <person name="Blye J."/>
            <person name="Boguslavskiy L."/>
            <person name="Bonnet C."/>
            <person name="Boukhgalter B."/>
            <person name="Bourzgui I."/>
            <person name="Brown A."/>
            <person name="Cahill P."/>
            <person name="Channer S."/>
            <person name="Cheshatsang Y."/>
            <person name="Chuda L."/>
            <person name="Citroen M."/>
            <person name="Collymore A."/>
            <person name="Cooke P."/>
            <person name="Costello M."/>
            <person name="D'Aco K."/>
            <person name="Daza R."/>
            <person name="De Haan G."/>
            <person name="DeGray S."/>
            <person name="DeMaso C."/>
            <person name="Dhargay N."/>
            <person name="Dooley K."/>
            <person name="Dooley E."/>
            <person name="Doricent M."/>
            <person name="Dorje P."/>
            <person name="Dorjee K."/>
            <person name="Dupes A."/>
            <person name="Elong R."/>
            <person name="Falk J."/>
            <person name="Farina A."/>
            <person name="Faro S."/>
            <person name="Ferguson D."/>
            <person name="Fisher S."/>
            <person name="Foley C.D."/>
            <person name="Franke A."/>
            <person name="Friedrich D."/>
            <person name="Gadbois L."/>
            <person name="Gearin G."/>
            <person name="Gearin C.R."/>
            <person name="Giannoukos G."/>
            <person name="Goode T."/>
            <person name="Graham J."/>
            <person name="Grandbois E."/>
            <person name="Grewal S."/>
            <person name="Gyaltsen K."/>
            <person name="Hafez N."/>
            <person name="Hagos B."/>
            <person name="Hall J."/>
            <person name="Henson C."/>
            <person name="Hollinger A."/>
            <person name="Honan T."/>
            <person name="Huard M.D."/>
            <person name="Hughes L."/>
            <person name="Hurhula B."/>
            <person name="Husby M.E."/>
            <person name="Kamat A."/>
            <person name="Kanga B."/>
            <person name="Kashin S."/>
            <person name="Khazanovich D."/>
            <person name="Kisner P."/>
            <person name="Lance K."/>
            <person name="Lara M."/>
            <person name="Lee W."/>
            <person name="Lennon N."/>
            <person name="Letendre F."/>
            <person name="LeVine R."/>
            <person name="Lipovsky A."/>
            <person name="Liu X."/>
            <person name="Liu J."/>
            <person name="Liu S."/>
            <person name="Lokyitsang T."/>
            <person name="Lokyitsang Y."/>
            <person name="Lubonja R."/>
            <person name="Lui A."/>
            <person name="MacDonald P."/>
            <person name="Magnisalis V."/>
            <person name="Maru K."/>
            <person name="Matthews C."/>
            <person name="McCusker W."/>
            <person name="McDonough S."/>
            <person name="Mehta T."/>
            <person name="Meldrim J."/>
            <person name="Meneus L."/>
            <person name="Mihai O."/>
            <person name="Mihalev A."/>
            <person name="Mihova T."/>
            <person name="Mittelman R."/>
            <person name="Mlenga V."/>
            <person name="Montmayeur A."/>
            <person name="Mulrain L."/>
            <person name="Navidi A."/>
            <person name="Naylor J."/>
            <person name="Negash T."/>
            <person name="Nguyen T."/>
            <person name="Nguyen N."/>
            <person name="Nicol R."/>
            <person name="Norbu C."/>
            <person name="Norbu N."/>
            <person name="Novod N."/>
            <person name="O'Neill B."/>
            <person name="Osman S."/>
            <person name="Markiewicz E."/>
            <person name="Oyono O.L."/>
            <person name="Patti C."/>
            <person name="Phunkhang P."/>
            <person name="Pierre F."/>
            <person name="Priest M."/>
            <person name="Raghuraman S."/>
            <person name="Rege F."/>
            <person name="Reyes R."/>
            <person name="Rise C."/>
            <person name="Rogov P."/>
            <person name="Ross K."/>
            <person name="Ryan E."/>
            <person name="Settipalli S."/>
            <person name="Shea T."/>
            <person name="Sherpa N."/>
            <person name="Shi L."/>
            <person name="Shih D."/>
            <person name="Sparrow T."/>
            <person name="Spaulding J."/>
            <person name="Stalker J."/>
            <person name="Stange-Thomann N."/>
            <person name="Stavropoulos S."/>
            <person name="Stone C."/>
            <person name="Strader C."/>
            <person name="Tesfaye S."/>
            <person name="Thomson T."/>
            <person name="Thoulutsang Y."/>
            <person name="Thoulutsang D."/>
            <person name="Topham K."/>
            <person name="Topping I."/>
            <person name="Tsamla T."/>
            <person name="Vassiliev H."/>
            <person name="Vo A."/>
            <person name="Wangchuk T."/>
            <person name="Wangdi T."/>
            <person name="Weiand M."/>
            <person name="Wilkinson J."/>
            <person name="Wilson A."/>
            <person name="Yadav S."/>
            <person name="Young G."/>
            <person name="Yu Q."/>
            <person name="Zembek L."/>
            <person name="Zhong D."/>
            <person name="Zimmer A."/>
            <person name="Zwirko Z."/>
            <person name="Jaffe D.B."/>
            <person name="Alvarez P."/>
            <person name="Brockman W."/>
            <person name="Butler J."/>
            <person name="Chin C."/>
            <person name="Gnerre S."/>
            <person name="Grabherr M."/>
            <person name="Kleber M."/>
            <person name="Mauceli E."/>
            <person name="MacCallum I."/>
        </authorList>
    </citation>
    <scope>NUCLEOTIDE SEQUENCE [LARGE SCALE GENOMIC DNA]</scope>
    <source>
        <strain evidence="4">Tucson 15010-1051.87</strain>
    </source>
</reference>
<keyword evidence="2" id="KW-1133">Transmembrane helix</keyword>
<evidence type="ECO:0000256" key="1">
    <source>
        <dbReference type="SAM" id="MobiDB-lite"/>
    </source>
</evidence>
<accession>A0A0Q9W6S8</accession>
<keyword evidence="4" id="KW-1185">Reference proteome</keyword>
<gene>
    <name evidence="3" type="primary">Dvir\GJ17884</name>
    <name evidence="3" type="ORF">Dvir_GJ17884</name>
</gene>
<evidence type="ECO:0000313" key="4">
    <source>
        <dbReference type="Proteomes" id="UP000008792"/>
    </source>
</evidence>
<organism evidence="3 4">
    <name type="scientific">Drosophila virilis</name>
    <name type="common">Fruit fly</name>
    <dbReference type="NCBI Taxonomy" id="7244"/>
    <lineage>
        <taxon>Eukaryota</taxon>
        <taxon>Metazoa</taxon>
        <taxon>Ecdysozoa</taxon>
        <taxon>Arthropoda</taxon>
        <taxon>Hexapoda</taxon>
        <taxon>Insecta</taxon>
        <taxon>Pterygota</taxon>
        <taxon>Neoptera</taxon>
        <taxon>Endopterygota</taxon>
        <taxon>Diptera</taxon>
        <taxon>Brachycera</taxon>
        <taxon>Muscomorpha</taxon>
        <taxon>Ephydroidea</taxon>
        <taxon>Drosophilidae</taxon>
        <taxon>Drosophila</taxon>
    </lineage>
</organism>
<proteinExistence type="predicted"/>
<feature type="region of interest" description="Disordered" evidence="1">
    <location>
        <begin position="224"/>
        <end position="252"/>
    </location>
</feature>
<feature type="region of interest" description="Disordered" evidence="1">
    <location>
        <begin position="122"/>
        <end position="169"/>
    </location>
</feature>
<dbReference type="Proteomes" id="UP000008792">
    <property type="component" value="Unassembled WGS sequence"/>
</dbReference>
<evidence type="ECO:0000313" key="3">
    <source>
        <dbReference type="EMBL" id="KRF78007.1"/>
    </source>
</evidence>
<dbReference type="OrthoDB" id="7859554at2759"/>
<feature type="transmembrane region" description="Helical" evidence="2">
    <location>
        <begin position="88"/>
        <end position="109"/>
    </location>
</feature>
<name>A0A0Q9W6S8_DROVI</name>
<dbReference type="EMBL" id="CH940654">
    <property type="protein sequence ID" value="KRF78007.1"/>
    <property type="molecule type" value="Genomic_DNA"/>
</dbReference>
<keyword evidence="2" id="KW-0812">Transmembrane</keyword>
<protein>
    <submittedName>
        <fullName evidence="3">Uncharacterized protein, isoform B</fullName>
    </submittedName>
</protein>
<sequence length="252" mass="30016">MNPNCQTDINSAECQKWMREVCAHCRELFAREATDKWAAWWHDATPALFKDVPDMTVYDCNKLKHLLELEVAAIRPPEVPMQFPEFTWWQKALLISVYIGILVLMVLMCRYWRRGRRVRVQSMDEEKAGPQRPINKTPPQSEQKTQAPPSTPPAPHPQHEDVQKPNKSRHTFKAWMRHRCRPIFVHNEASLRRQQAKYKANELIREAHNQQNIEKWTRAREEVEKRRQERKDSLAMDSKRKDTQHLDENQHK</sequence>
<evidence type="ECO:0000256" key="2">
    <source>
        <dbReference type="SAM" id="Phobius"/>
    </source>
</evidence>
<keyword evidence="2" id="KW-0472">Membrane</keyword>